<feature type="binding site" evidence="2">
    <location>
        <position position="49"/>
    </location>
    <ligand>
        <name>Mg(2+)</name>
        <dbReference type="ChEBI" id="CHEBI:18420"/>
        <label>2</label>
    </ligand>
</feature>
<gene>
    <name evidence="2 5" type="primary">thiL</name>
    <name evidence="5" type="ORF">GHYDROH2_12060</name>
</gene>
<feature type="binding site" evidence="2">
    <location>
        <position position="78"/>
    </location>
    <ligand>
        <name>Mg(2+)</name>
        <dbReference type="ChEBI" id="CHEBI:18420"/>
        <label>4</label>
    </ligand>
</feature>
<feature type="binding site" evidence="2">
    <location>
        <position position="214"/>
    </location>
    <ligand>
        <name>Mg(2+)</name>
        <dbReference type="ChEBI" id="CHEBI:18420"/>
        <label>3</label>
    </ligand>
</feature>
<evidence type="ECO:0000256" key="1">
    <source>
        <dbReference type="ARBA" id="ARBA00022977"/>
    </source>
</evidence>
<evidence type="ECO:0000256" key="2">
    <source>
        <dbReference type="HAMAP-Rule" id="MF_02128"/>
    </source>
</evidence>
<comment type="function">
    <text evidence="2">Catalyzes the ATP-dependent phosphorylation of thiamine-monophosphate (TMP) to form thiamine-pyrophosphate (TPP), the active form of vitamin B1.</text>
</comment>
<accession>A0A9W6FZI6</accession>
<comment type="pathway">
    <text evidence="2">Cofactor biosynthesis; thiamine diphosphate biosynthesis; thiamine diphosphate from thiamine phosphate: step 1/1.</text>
</comment>
<dbReference type="GO" id="GO:0009229">
    <property type="term" value="P:thiamine diphosphate biosynthetic process"/>
    <property type="evidence" value="ECO:0007669"/>
    <property type="project" value="UniProtKB-UniRule"/>
</dbReference>
<reference evidence="5" key="1">
    <citation type="submission" date="2022-12" db="EMBL/GenBank/DDBJ databases">
        <title>Reference genome sequencing for broad-spectrum identification of bacterial and archaeal isolates by mass spectrometry.</title>
        <authorList>
            <person name="Sekiguchi Y."/>
            <person name="Tourlousse D.M."/>
        </authorList>
    </citation>
    <scope>NUCLEOTIDE SEQUENCE</scope>
    <source>
        <strain evidence="5">H2</strain>
    </source>
</reference>
<keyword evidence="6" id="KW-1185">Reference proteome</keyword>
<comment type="miscellaneous">
    <text evidence="2">Reaction mechanism of ThiL seems to utilize a direct, inline transfer of the gamma-phosphate of ATP to TMP rather than a phosphorylated enzyme intermediate.</text>
</comment>
<feature type="binding site" evidence="2">
    <location>
        <position position="267"/>
    </location>
    <ligand>
        <name>substrate</name>
    </ligand>
</feature>
<dbReference type="Pfam" id="PF02769">
    <property type="entry name" value="AIRS_C"/>
    <property type="match status" value="1"/>
</dbReference>
<evidence type="ECO:0000313" key="5">
    <source>
        <dbReference type="EMBL" id="GLI37705.1"/>
    </source>
</evidence>
<organism evidence="5 6">
    <name type="scientific">Geobacter hydrogenophilus</name>
    <dbReference type="NCBI Taxonomy" id="40983"/>
    <lineage>
        <taxon>Bacteria</taxon>
        <taxon>Pseudomonadati</taxon>
        <taxon>Thermodesulfobacteriota</taxon>
        <taxon>Desulfuromonadia</taxon>
        <taxon>Geobacterales</taxon>
        <taxon>Geobacteraceae</taxon>
        <taxon>Geobacter</taxon>
    </lineage>
</organism>
<dbReference type="InterPro" id="IPR010918">
    <property type="entry name" value="PurM-like_C_dom"/>
</dbReference>
<dbReference type="PANTHER" id="PTHR30270">
    <property type="entry name" value="THIAMINE-MONOPHOSPHATE KINASE"/>
    <property type="match status" value="1"/>
</dbReference>
<dbReference type="Gene3D" id="3.30.1330.10">
    <property type="entry name" value="PurM-like, N-terminal domain"/>
    <property type="match status" value="1"/>
</dbReference>
<feature type="binding site" evidence="2">
    <location>
        <position position="32"/>
    </location>
    <ligand>
        <name>Mg(2+)</name>
        <dbReference type="ChEBI" id="CHEBI:18420"/>
        <label>4</label>
    </ligand>
</feature>
<feature type="binding site" evidence="2">
    <location>
        <position position="152"/>
    </location>
    <ligand>
        <name>ATP</name>
        <dbReference type="ChEBI" id="CHEBI:30616"/>
    </ligand>
</feature>
<dbReference type="Gene3D" id="3.90.650.10">
    <property type="entry name" value="PurM-like C-terminal domain"/>
    <property type="match status" value="1"/>
</dbReference>
<dbReference type="InterPro" id="IPR006283">
    <property type="entry name" value="ThiL-like"/>
</dbReference>
<comment type="catalytic activity">
    <reaction evidence="2">
        <text>thiamine phosphate + ATP = thiamine diphosphate + ADP</text>
        <dbReference type="Rhea" id="RHEA:15913"/>
        <dbReference type="ChEBI" id="CHEBI:30616"/>
        <dbReference type="ChEBI" id="CHEBI:37575"/>
        <dbReference type="ChEBI" id="CHEBI:58937"/>
        <dbReference type="ChEBI" id="CHEBI:456216"/>
        <dbReference type="EC" id="2.7.4.16"/>
    </reaction>
</comment>
<keyword evidence="2 5" id="KW-0418">Kinase</keyword>
<feature type="domain" description="PurM-like N-terminal" evidence="3">
    <location>
        <begin position="30"/>
        <end position="142"/>
    </location>
</feature>
<feature type="binding site" evidence="2">
    <location>
        <position position="48"/>
    </location>
    <ligand>
        <name>Mg(2+)</name>
        <dbReference type="ChEBI" id="CHEBI:18420"/>
        <label>1</label>
    </ligand>
</feature>
<keyword evidence="1 2" id="KW-0784">Thiamine biosynthesis</keyword>
<dbReference type="EC" id="2.7.4.16" evidence="2"/>
<feature type="binding site" evidence="2">
    <location>
        <position position="323"/>
    </location>
    <ligand>
        <name>substrate</name>
    </ligand>
</feature>
<dbReference type="HAMAP" id="MF_02128">
    <property type="entry name" value="TMP_kinase"/>
    <property type="match status" value="1"/>
</dbReference>
<dbReference type="Pfam" id="PF00586">
    <property type="entry name" value="AIRS"/>
    <property type="match status" value="1"/>
</dbReference>
<feature type="binding site" evidence="2">
    <location>
        <position position="217"/>
    </location>
    <ligand>
        <name>Mg(2+)</name>
        <dbReference type="ChEBI" id="CHEBI:18420"/>
        <label>5</label>
    </ligand>
</feature>
<feature type="domain" description="PurM-like C-terminal" evidence="4">
    <location>
        <begin position="156"/>
        <end position="309"/>
    </location>
</feature>
<dbReference type="SUPFAM" id="SSF56042">
    <property type="entry name" value="PurM C-terminal domain-like"/>
    <property type="match status" value="1"/>
</dbReference>
<sequence length="329" mass="34657">MRLREIGEFGLIGRISSRVGDGAGVRIGIGDDAAATEPVPGRWLLVTSDMLLEGIHFDLAFTDPYRLGRKSLAVNLSDVAAMGGEPRHFLLSLAVPAGVTVEFLDRFIEGMLDLAREYGVTLIGGDTCRSSNGLVISVTLHGEQVPELVVRRGGARPGDHVFVTGTVGDSALGLELLRRGERRGWVVDRHLDPAPRVRAGLALAGARLPSAMIDVSDGLAADLGHILDLSGVGARLTLDRLPLSPSFRELAPQMTPNPSLLALTGGEDYELLFTVSADRSEEVASLLAETGCPATLIGEITDGRGLAVVGPDGREIPVTCGGYNHFAVG</sequence>
<dbReference type="InterPro" id="IPR036921">
    <property type="entry name" value="PurM-like_N_sf"/>
</dbReference>
<dbReference type="InterPro" id="IPR036676">
    <property type="entry name" value="PurM-like_C_sf"/>
</dbReference>
<feature type="binding site" evidence="2">
    <location>
        <position position="78"/>
    </location>
    <ligand>
        <name>Mg(2+)</name>
        <dbReference type="ChEBI" id="CHEBI:18420"/>
        <label>2</label>
    </ligand>
</feature>
<evidence type="ECO:0000313" key="6">
    <source>
        <dbReference type="Proteomes" id="UP001144352"/>
    </source>
</evidence>
<feature type="binding site" evidence="2">
    <location>
        <position position="216"/>
    </location>
    <ligand>
        <name>ATP</name>
        <dbReference type="ChEBI" id="CHEBI:30616"/>
    </ligand>
</feature>
<dbReference type="NCBIfam" id="TIGR01379">
    <property type="entry name" value="thiL"/>
    <property type="match status" value="1"/>
</dbReference>
<keyword evidence="2" id="KW-0547">Nucleotide-binding</keyword>
<dbReference type="EMBL" id="BSDS01000001">
    <property type="protein sequence ID" value="GLI37705.1"/>
    <property type="molecule type" value="Genomic_DNA"/>
</dbReference>
<dbReference type="GO" id="GO:0000287">
    <property type="term" value="F:magnesium ion binding"/>
    <property type="evidence" value="ECO:0007669"/>
    <property type="project" value="UniProtKB-UniRule"/>
</dbReference>
<keyword evidence="2" id="KW-0067">ATP-binding</keyword>
<feature type="binding site" evidence="2">
    <location>
        <position position="49"/>
    </location>
    <ligand>
        <name>Mg(2+)</name>
        <dbReference type="ChEBI" id="CHEBI:18420"/>
        <label>1</label>
    </ligand>
</feature>
<dbReference type="SUPFAM" id="SSF55326">
    <property type="entry name" value="PurM N-terminal domain-like"/>
    <property type="match status" value="1"/>
</dbReference>
<dbReference type="CDD" id="cd02194">
    <property type="entry name" value="ThiL"/>
    <property type="match status" value="1"/>
</dbReference>
<dbReference type="AlphaFoldDB" id="A0A9W6FZI6"/>
<dbReference type="GO" id="GO:0009030">
    <property type="term" value="F:thiamine-phosphate kinase activity"/>
    <property type="evidence" value="ECO:0007669"/>
    <property type="project" value="UniProtKB-UniRule"/>
</dbReference>
<keyword evidence="2" id="KW-0808">Transferase</keyword>
<keyword evidence="2" id="KW-0460">Magnesium</keyword>
<dbReference type="InterPro" id="IPR016188">
    <property type="entry name" value="PurM-like_N"/>
</dbReference>
<dbReference type="Proteomes" id="UP001144352">
    <property type="component" value="Unassembled WGS sequence"/>
</dbReference>
<dbReference type="GO" id="GO:0005524">
    <property type="term" value="F:ATP binding"/>
    <property type="evidence" value="ECO:0007669"/>
    <property type="project" value="UniProtKB-UniRule"/>
</dbReference>
<feature type="binding site" evidence="2">
    <location>
        <position position="126"/>
    </location>
    <ligand>
        <name>Mg(2+)</name>
        <dbReference type="ChEBI" id="CHEBI:18420"/>
        <label>1</label>
    </ligand>
</feature>
<feature type="binding site" evidence="2">
    <location>
        <position position="78"/>
    </location>
    <ligand>
        <name>Mg(2+)</name>
        <dbReference type="ChEBI" id="CHEBI:18420"/>
        <label>3</label>
    </ligand>
</feature>
<proteinExistence type="inferred from homology"/>
<protein>
    <recommendedName>
        <fullName evidence="2">Thiamine-monophosphate kinase</fullName>
        <shortName evidence="2">TMP kinase</shortName>
        <shortName evidence="2">Thiamine-phosphate kinase</shortName>
        <ecNumber evidence="2">2.7.4.16</ecNumber>
    </recommendedName>
</protein>
<comment type="caution">
    <text evidence="5">The sequence shown here is derived from an EMBL/GenBank/DDBJ whole genome shotgun (WGS) entry which is preliminary data.</text>
</comment>
<dbReference type="RefSeq" id="WP_214185795.1">
    <property type="nucleotide sequence ID" value="NZ_BSDS01000001.1"/>
</dbReference>
<dbReference type="PANTHER" id="PTHR30270:SF0">
    <property type="entry name" value="THIAMINE-MONOPHOSPHATE KINASE"/>
    <property type="match status" value="1"/>
</dbReference>
<feature type="binding site" evidence="2">
    <location>
        <begin position="125"/>
        <end position="126"/>
    </location>
    <ligand>
        <name>ATP</name>
        <dbReference type="ChEBI" id="CHEBI:30616"/>
    </ligand>
</feature>
<feature type="binding site" evidence="2">
    <location>
        <position position="47"/>
    </location>
    <ligand>
        <name>Mg(2+)</name>
        <dbReference type="ChEBI" id="CHEBI:18420"/>
        <label>4</label>
    </ligand>
</feature>
<name>A0A9W6FZI6_9BACT</name>
<feature type="binding site" evidence="2">
    <location>
        <position position="32"/>
    </location>
    <ligand>
        <name>Mg(2+)</name>
        <dbReference type="ChEBI" id="CHEBI:18420"/>
        <label>3</label>
    </ligand>
</feature>
<evidence type="ECO:0000259" key="4">
    <source>
        <dbReference type="Pfam" id="PF02769"/>
    </source>
</evidence>
<dbReference type="GO" id="GO:0009228">
    <property type="term" value="P:thiamine biosynthetic process"/>
    <property type="evidence" value="ECO:0007669"/>
    <property type="project" value="UniProtKB-KW"/>
</dbReference>
<keyword evidence="2" id="KW-0479">Metal-binding</keyword>
<dbReference type="PIRSF" id="PIRSF005303">
    <property type="entry name" value="Thiam_monoph_kin"/>
    <property type="match status" value="1"/>
</dbReference>
<feature type="binding site" evidence="2">
    <location>
        <position position="56"/>
    </location>
    <ligand>
        <name>substrate</name>
    </ligand>
</feature>
<comment type="similarity">
    <text evidence="2">Belongs to the thiamine-monophosphate kinase family.</text>
</comment>
<evidence type="ECO:0000259" key="3">
    <source>
        <dbReference type="Pfam" id="PF00586"/>
    </source>
</evidence>
<comment type="caution">
    <text evidence="2">Lacks conserved residue(s) required for the propagation of feature annotation.</text>
</comment>